<dbReference type="EMBL" id="MCFI01000008">
    <property type="protein sequence ID" value="ORY83293.1"/>
    <property type="molecule type" value="Genomic_DNA"/>
</dbReference>
<dbReference type="InterPro" id="IPR036409">
    <property type="entry name" value="Aldolase_II/adducin_N_sf"/>
</dbReference>
<dbReference type="AlphaFoldDB" id="A0A1Y2FH88"/>
<dbReference type="SMART" id="SM01007">
    <property type="entry name" value="Aldolase_II"/>
    <property type="match status" value="1"/>
</dbReference>
<dbReference type="InterPro" id="IPR051017">
    <property type="entry name" value="Aldolase-II_Adducin_sf"/>
</dbReference>
<dbReference type="Proteomes" id="UP000193685">
    <property type="component" value="Unassembled WGS sequence"/>
</dbReference>
<dbReference type="NCBIfam" id="NF004855">
    <property type="entry name" value="PRK06208.1"/>
    <property type="match status" value="1"/>
</dbReference>
<dbReference type="GeneID" id="63785844"/>
<dbReference type="GO" id="GO:0005856">
    <property type="term" value="C:cytoskeleton"/>
    <property type="evidence" value="ECO:0007669"/>
    <property type="project" value="TreeGrafter"/>
</dbReference>
<gene>
    <name evidence="2" type="ORF">BCR37DRAFT_379336</name>
</gene>
<evidence type="ECO:0000313" key="2">
    <source>
        <dbReference type="EMBL" id="ORY83293.1"/>
    </source>
</evidence>
<dbReference type="PANTHER" id="PTHR10672">
    <property type="entry name" value="ADDUCIN"/>
    <property type="match status" value="1"/>
</dbReference>
<evidence type="ECO:0000259" key="1">
    <source>
        <dbReference type="SMART" id="SM01007"/>
    </source>
</evidence>
<evidence type="ECO:0000313" key="3">
    <source>
        <dbReference type="Proteomes" id="UP000193685"/>
    </source>
</evidence>
<dbReference type="OMA" id="REAHDWT"/>
<reference evidence="2 3" key="1">
    <citation type="submission" date="2016-07" db="EMBL/GenBank/DDBJ databases">
        <title>Pervasive Adenine N6-methylation of Active Genes in Fungi.</title>
        <authorList>
            <consortium name="DOE Joint Genome Institute"/>
            <person name="Mondo S.J."/>
            <person name="Dannebaum R.O."/>
            <person name="Kuo R.C."/>
            <person name="Labutti K."/>
            <person name="Haridas S."/>
            <person name="Kuo A."/>
            <person name="Salamov A."/>
            <person name="Ahrendt S.R."/>
            <person name="Lipzen A."/>
            <person name="Sullivan W."/>
            <person name="Andreopoulos W.B."/>
            <person name="Clum A."/>
            <person name="Lindquist E."/>
            <person name="Daum C."/>
            <person name="Ramamoorthy G.K."/>
            <person name="Gryganskyi A."/>
            <person name="Culley D."/>
            <person name="Magnuson J.K."/>
            <person name="James T.Y."/>
            <person name="O'Malley M.A."/>
            <person name="Stajich J.E."/>
            <person name="Spatafora J.W."/>
            <person name="Visel A."/>
            <person name="Grigoriev I.V."/>
        </authorList>
    </citation>
    <scope>NUCLEOTIDE SEQUENCE [LARGE SCALE GENOMIC DNA]</scope>
    <source>
        <strain evidence="2 3">12-1054</strain>
    </source>
</reference>
<dbReference type="SUPFAM" id="SSF53639">
    <property type="entry name" value="AraD/HMP-PK domain-like"/>
    <property type="match status" value="1"/>
</dbReference>
<organism evidence="2 3">
    <name type="scientific">Protomyces lactucae-debilis</name>
    <dbReference type="NCBI Taxonomy" id="2754530"/>
    <lineage>
        <taxon>Eukaryota</taxon>
        <taxon>Fungi</taxon>
        <taxon>Dikarya</taxon>
        <taxon>Ascomycota</taxon>
        <taxon>Taphrinomycotina</taxon>
        <taxon>Taphrinomycetes</taxon>
        <taxon>Taphrinales</taxon>
        <taxon>Protomycetaceae</taxon>
        <taxon>Protomyces</taxon>
    </lineage>
</organism>
<dbReference type="GO" id="GO:0051015">
    <property type="term" value="F:actin filament binding"/>
    <property type="evidence" value="ECO:0007669"/>
    <property type="project" value="TreeGrafter"/>
</dbReference>
<dbReference type="STRING" id="56484.A0A1Y2FH88"/>
<sequence length="279" mass="30615">MSTTTDQSTPAVLKGANTSAYLPPTFDDPHKHRQWIKEHMAAGFRYLGAESYGKEGVAGHVSVEDPVMPDCYWINPLMKHFTLMKASDLVLIDSAGQIVRGQGGNENAPINTAAWSIHGAIHRLRPDVKAAVHCHSIAGKAWSTLCRPLDITTQDSTVFYNDHAVYKDFGGVAFGQEEGVRIAEALGDKRALILQNHGLLTCGQTVDEAVYLFGVMDRCCQVQIMADQAAASLGVVTEKIRDEEAFETWKSIGTANANYLSFQPEFEVIDVRSQGDFRL</sequence>
<dbReference type="Pfam" id="PF00596">
    <property type="entry name" value="Aldolase_II"/>
    <property type="match status" value="1"/>
</dbReference>
<keyword evidence="3" id="KW-1185">Reference proteome</keyword>
<feature type="domain" description="Class II aldolase/adducin N-terminal" evidence="1">
    <location>
        <begin position="38"/>
        <end position="224"/>
    </location>
</feature>
<dbReference type="FunFam" id="3.40.225.10:FF:000009">
    <property type="entry name" value="Class II aldolase/adducin N-terminal"/>
    <property type="match status" value="1"/>
</dbReference>
<name>A0A1Y2FH88_PROLT</name>
<accession>A0A1Y2FH88</accession>
<dbReference type="RefSeq" id="XP_040725874.1">
    <property type="nucleotide sequence ID" value="XM_040869245.1"/>
</dbReference>
<protein>
    <submittedName>
        <fullName evidence="2">Class II aldolase/adducin domain protein</fullName>
    </submittedName>
</protein>
<proteinExistence type="predicted"/>
<dbReference type="PANTHER" id="PTHR10672:SF25">
    <property type="entry name" value="MEIOTICALLY UP-REGULATED GENE 14 PROTEIN"/>
    <property type="match status" value="1"/>
</dbReference>
<dbReference type="OrthoDB" id="3238794at2759"/>
<dbReference type="InterPro" id="IPR001303">
    <property type="entry name" value="Aldolase_II/adducin_N"/>
</dbReference>
<dbReference type="Gene3D" id="3.40.225.10">
    <property type="entry name" value="Class II aldolase/adducin N-terminal domain"/>
    <property type="match status" value="1"/>
</dbReference>
<comment type="caution">
    <text evidence="2">The sequence shown here is derived from an EMBL/GenBank/DDBJ whole genome shotgun (WGS) entry which is preliminary data.</text>
</comment>